<keyword evidence="1" id="KW-0812">Transmembrane</keyword>
<name>A0A972K394_9BACL</name>
<comment type="caution">
    <text evidence="2">The sequence shown here is derived from an EMBL/GenBank/DDBJ whole genome shotgun (WGS) entry which is preliminary data.</text>
</comment>
<proteinExistence type="predicted"/>
<feature type="transmembrane region" description="Helical" evidence="1">
    <location>
        <begin position="29"/>
        <end position="48"/>
    </location>
</feature>
<organism evidence="2 3">
    <name type="scientific">Paenibacillus foliorum</name>
    <dbReference type="NCBI Taxonomy" id="2654974"/>
    <lineage>
        <taxon>Bacteria</taxon>
        <taxon>Bacillati</taxon>
        <taxon>Bacillota</taxon>
        <taxon>Bacilli</taxon>
        <taxon>Bacillales</taxon>
        <taxon>Paenibacillaceae</taxon>
        <taxon>Paenibacillus</taxon>
    </lineage>
</organism>
<evidence type="ECO:0000313" key="2">
    <source>
        <dbReference type="EMBL" id="NOU97581.1"/>
    </source>
</evidence>
<protein>
    <submittedName>
        <fullName evidence="2">Uncharacterized protein</fullName>
    </submittedName>
</protein>
<keyword evidence="1" id="KW-1133">Transmembrane helix</keyword>
<sequence>MTVVHNNDSKQTSSYEELFLQFSSLVERWLIRIILGLLTLLLIFQLLLQYPSIRYFLVRVEQLEGVSFIRSE</sequence>
<keyword evidence="3" id="KW-1185">Reference proteome</keyword>
<dbReference type="AlphaFoldDB" id="A0A972K394"/>
<reference evidence="2" key="1">
    <citation type="submission" date="2019-10" db="EMBL/GenBank/DDBJ databases">
        <title>Description of Paenibacillus glebae sp. nov.</title>
        <authorList>
            <person name="Carlier A."/>
            <person name="Qi S."/>
        </authorList>
    </citation>
    <scope>NUCLEOTIDE SEQUENCE</scope>
    <source>
        <strain evidence="2">LMG 31456</strain>
    </source>
</reference>
<dbReference type="Proteomes" id="UP000641588">
    <property type="component" value="Unassembled WGS sequence"/>
</dbReference>
<evidence type="ECO:0000256" key="1">
    <source>
        <dbReference type="SAM" id="Phobius"/>
    </source>
</evidence>
<accession>A0A972K394</accession>
<evidence type="ECO:0000313" key="3">
    <source>
        <dbReference type="Proteomes" id="UP000641588"/>
    </source>
</evidence>
<dbReference type="EMBL" id="WHOD01000119">
    <property type="protein sequence ID" value="NOU97581.1"/>
    <property type="molecule type" value="Genomic_DNA"/>
</dbReference>
<keyword evidence="1" id="KW-0472">Membrane</keyword>
<gene>
    <name evidence="2" type="ORF">GC093_30795</name>
</gene>